<keyword evidence="2" id="KW-1185">Reference proteome</keyword>
<organism evidence="1 2">
    <name type="scientific">Bodo saltans</name>
    <name type="common">Flagellated protozoan</name>
    <dbReference type="NCBI Taxonomy" id="75058"/>
    <lineage>
        <taxon>Eukaryota</taxon>
        <taxon>Discoba</taxon>
        <taxon>Euglenozoa</taxon>
        <taxon>Kinetoplastea</taxon>
        <taxon>Metakinetoplastina</taxon>
        <taxon>Eubodonida</taxon>
        <taxon>Bodonidae</taxon>
        <taxon>Bodo</taxon>
    </lineage>
</organism>
<gene>
    <name evidence="1" type="ORF">BSAL_31050</name>
</gene>
<proteinExistence type="predicted"/>
<protein>
    <submittedName>
        <fullName evidence="1">GPI-anchored surface protein, putative</fullName>
    </submittedName>
</protein>
<evidence type="ECO:0000313" key="2">
    <source>
        <dbReference type="Proteomes" id="UP000051952"/>
    </source>
</evidence>
<dbReference type="EMBL" id="CYKH01001902">
    <property type="protein sequence ID" value="CUG91270.1"/>
    <property type="molecule type" value="Genomic_DNA"/>
</dbReference>
<sequence length="134" mass="14737">MLFSKNGLDDEISHRNIASSAVAAARAIVQSHPSHPITASEVLDASNGCCRSSASSMSRHVGLQRFVDEEHFHRDAVWAGEMKERFAVEQLMRTYTNVVKHFVRCTRQNGEASGSAIAAYSAVLKVIVEHEVLL</sequence>
<name>A0A0S4JQF0_BODSA</name>
<evidence type="ECO:0000313" key="1">
    <source>
        <dbReference type="EMBL" id="CUG91270.1"/>
    </source>
</evidence>
<dbReference type="VEuPathDB" id="TriTrypDB:BSAL_31050"/>
<dbReference type="Proteomes" id="UP000051952">
    <property type="component" value="Unassembled WGS sequence"/>
</dbReference>
<dbReference type="AlphaFoldDB" id="A0A0S4JQF0"/>
<reference evidence="2" key="1">
    <citation type="submission" date="2015-09" db="EMBL/GenBank/DDBJ databases">
        <authorList>
            <consortium name="Pathogen Informatics"/>
        </authorList>
    </citation>
    <scope>NUCLEOTIDE SEQUENCE [LARGE SCALE GENOMIC DNA]</scope>
    <source>
        <strain evidence="2">Lake Konstanz</strain>
    </source>
</reference>
<accession>A0A0S4JQF0</accession>